<dbReference type="EMBL" id="BAAANY010000023">
    <property type="protein sequence ID" value="GAA1701265.1"/>
    <property type="molecule type" value="Genomic_DNA"/>
</dbReference>
<sequence>MAKVRTRTDEVTQIVVTLTPNEAQAVQAALEGFREDAGEEIKLGRKVSRIAEKLEELLADAGLPVRSYKIKLSDLGYWVR</sequence>
<proteinExistence type="predicted"/>
<comment type="caution">
    <text evidence="1">The sequence shown here is derived from an EMBL/GenBank/DDBJ whole genome shotgun (WGS) entry which is preliminary data.</text>
</comment>
<evidence type="ECO:0000313" key="1">
    <source>
        <dbReference type="EMBL" id="GAA1701265.1"/>
    </source>
</evidence>
<dbReference type="Proteomes" id="UP001500618">
    <property type="component" value="Unassembled WGS sequence"/>
</dbReference>
<accession>A0ABN2IAS0</accession>
<keyword evidence="2" id="KW-1185">Reference proteome</keyword>
<gene>
    <name evidence="1" type="ORF">GCM10009765_58520</name>
</gene>
<protein>
    <submittedName>
        <fullName evidence="1">Uncharacterized protein</fullName>
    </submittedName>
</protein>
<dbReference type="RefSeq" id="WP_163571105.1">
    <property type="nucleotide sequence ID" value="NZ_BAAANY010000023.1"/>
</dbReference>
<organism evidence="1 2">
    <name type="scientific">Fodinicola feengrottensis</name>
    <dbReference type="NCBI Taxonomy" id="435914"/>
    <lineage>
        <taxon>Bacteria</taxon>
        <taxon>Bacillati</taxon>
        <taxon>Actinomycetota</taxon>
        <taxon>Actinomycetes</taxon>
        <taxon>Mycobacteriales</taxon>
        <taxon>Fodinicola</taxon>
    </lineage>
</organism>
<name>A0ABN2IAS0_9ACTN</name>
<reference evidence="1 2" key="1">
    <citation type="journal article" date="2019" name="Int. J. Syst. Evol. Microbiol.">
        <title>The Global Catalogue of Microorganisms (GCM) 10K type strain sequencing project: providing services to taxonomists for standard genome sequencing and annotation.</title>
        <authorList>
            <consortium name="The Broad Institute Genomics Platform"/>
            <consortium name="The Broad Institute Genome Sequencing Center for Infectious Disease"/>
            <person name="Wu L."/>
            <person name="Ma J."/>
        </authorList>
    </citation>
    <scope>NUCLEOTIDE SEQUENCE [LARGE SCALE GENOMIC DNA]</scope>
    <source>
        <strain evidence="1 2">JCM 14718</strain>
    </source>
</reference>
<evidence type="ECO:0000313" key="2">
    <source>
        <dbReference type="Proteomes" id="UP001500618"/>
    </source>
</evidence>